<keyword evidence="3" id="KW-1185">Reference proteome</keyword>
<dbReference type="PANTHER" id="PTHR47237">
    <property type="entry name" value="SLL0310 PROTEIN"/>
    <property type="match status" value="1"/>
</dbReference>
<dbReference type="CDD" id="cd04301">
    <property type="entry name" value="NAT_SF"/>
    <property type="match status" value="1"/>
</dbReference>
<dbReference type="PANTHER" id="PTHR47237:SF1">
    <property type="entry name" value="SLL0310 PROTEIN"/>
    <property type="match status" value="1"/>
</dbReference>
<dbReference type="SUPFAM" id="SSF55729">
    <property type="entry name" value="Acyl-CoA N-acyltransferases (Nat)"/>
    <property type="match status" value="1"/>
</dbReference>
<feature type="domain" description="N-acetyltransferase" evidence="1">
    <location>
        <begin position="4"/>
        <end position="148"/>
    </location>
</feature>
<proteinExistence type="predicted"/>
<protein>
    <recommendedName>
        <fullName evidence="1">N-acetyltransferase domain-containing protein</fullName>
    </recommendedName>
</protein>
<dbReference type="InterPro" id="IPR041496">
    <property type="entry name" value="YitH/HolE_GNAT"/>
</dbReference>
<dbReference type="Proteomes" id="UP000198280">
    <property type="component" value="Unassembled WGS sequence"/>
</dbReference>
<dbReference type="InterPro" id="IPR016181">
    <property type="entry name" value="Acyl_CoA_acyltransferase"/>
</dbReference>
<dbReference type="InterPro" id="IPR000182">
    <property type="entry name" value="GNAT_dom"/>
</dbReference>
<dbReference type="AlphaFoldDB" id="A0A239CQI6"/>
<dbReference type="Pfam" id="PF00583">
    <property type="entry name" value="Acetyltransf_1"/>
    <property type="match status" value="1"/>
</dbReference>
<accession>A0A239CQI6</accession>
<dbReference type="RefSeq" id="WP_089223253.1">
    <property type="nucleotide sequence ID" value="NZ_FZOF01000004.1"/>
</dbReference>
<dbReference type="GO" id="GO:0016747">
    <property type="term" value="F:acyltransferase activity, transferring groups other than amino-acyl groups"/>
    <property type="evidence" value="ECO:0007669"/>
    <property type="project" value="InterPro"/>
</dbReference>
<organism evidence="2 3">
    <name type="scientific">Actinacidiphila glaucinigra</name>
    <dbReference type="NCBI Taxonomy" id="235986"/>
    <lineage>
        <taxon>Bacteria</taxon>
        <taxon>Bacillati</taxon>
        <taxon>Actinomycetota</taxon>
        <taxon>Actinomycetes</taxon>
        <taxon>Kitasatosporales</taxon>
        <taxon>Streptomycetaceae</taxon>
        <taxon>Actinacidiphila</taxon>
    </lineage>
</organism>
<dbReference type="Gene3D" id="3.40.630.30">
    <property type="match status" value="1"/>
</dbReference>
<dbReference type="EMBL" id="FZOF01000004">
    <property type="protein sequence ID" value="SNS21663.1"/>
    <property type="molecule type" value="Genomic_DNA"/>
</dbReference>
<dbReference type="Pfam" id="PF18014">
    <property type="entry name" value="Acetyltransf_18"/>
    <property type="match status" value="1"/>
</dbReference>
<gene>
    <name evidence="2" type="ORF">SAMN05216252_104130</name>
</gene>
<reference evidence="2 3" key="1">
    <citation type="submission" date="2017-06" db="EMBL/GenBank/DDBJ databases">
        <authorList>
            <person name="Kim H.J."/>
            <person name="Triplett B.A."/>
        </authorList>
    </citation>
    <scope>NUCLEOTIDE SEQUENCE [LARGE SCALE GENOMIC DNA]</scope>
    <source>
        <strain evidence="2 3">CGMCC 4.1858</strain>
    </source>
</reference>
<sequence>MTAFHVTSAGAEDIGRLSDWAEDEGWNPGRSDGQAFFPADPAGFLVGRLDGEPVASVSAVRYGTDFGFVGLYIARPPFRGQGYGIRVWRAGLEHLAGRNVGLDGVVAQQENYRRSGFSTAWRNIRYQGTPTGGVMPGGVALIDARSVGFGELARYDRRFFPAARDAFLASWITLPDRTALAAVADGRLRGLGVLRAARGPSRVGPLYASSGKVALALLMGLARTAPGEPLVIDVPEPNEAAVRLVEHLGLTPSFEAARMYTGPVPDVDLAGMYGVTSLELG</sequence>
<dbReference type="OrthoDB" id="20916at2"/>
<name>A0A239CQI6_9ACTN</name>
<dbReference type="PROSITE" id="PS51186">
    <property type="entry name" value="GNAT"/>
    <property type="match status" value="1"/>
</dbReference>
<dbReference type="Gene3D" id="3.40.630.90">
    <property type="match status" value="1"/>
</dbReference>
<evidence type="ECO:0000259" key="1">
    <source>
        <dbReference type="PROSITE" id="PS51186"/>
    </source>
</evidence>
<evidence type="ECO:0000313" key="2">
    <source>
        <dbReference type="EMBL" id="SNS21663.1"/>
    </source>
</evidence>
<evidence type="ECO:0000313" key="3">
    <source>
        <dbReference type="Proteomes" id="UP000198280"/>
    </source>
</evidence>
<dbReference type="InterPro" id="IPR052729">
    <property type="entry name" value="Acyl/Acetyltrans_Enzymes"/>
</dbReference>